<feature type="region of interest" description="Disordered" evidence="1">
    <location>
        <begin position="19"/>
        <end position="47"/>
    </location>
</feature>
<sequence>MIDELMLLRKTCDANALRSPLATHLPRQHGSTGDNRPPAPFRRRGTS</sequence>
<dbReference type="AlphaFoldDB" id="A0A0A8YI14"/>
<reference evidence="2" key="2">
    <citation type="journal article" date="2015" name="Data Brief">
        <title>Shoot transcriptome of the giant reed, Arundo donax.</title>
        <authorList>
            <person name="Barrero R.A."/>
            <person name="Guerrero F.D."/>
            <person name="Moolhuijzen P."/>
            <person name="Goolsby J.A."/>
            <person name="Tidwell J."/>
            <person name="Bellgard S.E."/>
            <person name="Bellgard M.I."/>
        </authorList>
    </citation>
    <scope>NUCLEOTIDE SEQUENCE</scope>
    <source>
        <tissue evidence="2">Shoot tissue taken approximately 20 cm above the soil surface</tissue>
    </source>
</reference>
<evidence type="ECO:0000256" key="1">
    <source>
        <dbReference type="SAM" id="MobiDB-lite"/>
    </source>
</evidence>
<proteinExistence type="predicted"/>
<dbReference type="EMBL" id="GBRH01275323">
    <property type="protein sequence ID" value="JAD22572.1"/>
    <property type="molecule type" value="Transcribed_RNA"/>
</dbReference>
<reference evidence="2" key="1">
    <citation type="submission" date="2014-09" db="EMBL/GenBank/DDBJ databases">
        <authorList>
            <person name="Magalhaes I.L.F."/>
            <person name="Oliveira U."/>
            <person name="Santos F.R."/>
            <person name="Vidigal T.H.D.A."/>
            <person name="Brescovit A.D."/>
            <person name="Santos A.J."/>
        </authorList>
    </citation>
    <scope>NUCLEOTIDE SEQUENCE</scope>
    <source>
        <tissue evidence="2">Shoot tissue taken approximately 20 cm above the soil surface</tissue>
    </source>
</reference>
<accession>A0A0A8YI14</accession>
<name>A0A0A8YI14_ARUDO</name>
<protein>
    <submittedName>
        <fullName evidence="2">Uncharacterized protein</fullName>
    </submittedName>
</protein>
<organism evidence="2">
    <name type="scientific">Arundo donax</name>
    <name type="common">Giant reed</name>
    <name type="synonym">Donax arundinaceus</name>
    <dbReference type="NCBI Taxonomy" id="35708"/>
    <lineage>
        <taxon>Eukaryota</taxon>
        <taxon>Viridiplantae</taxon>
        <taxon>Streptophyta</taxon>
        <taxon>Embryophyta</taxon>
        <taxon>Tracheophyta</taxon>
        <taxon>Spermatophyta</taxon>
        <taxon>Magnoliopsida</taxon>
        <taxon>Liliopsida</taxon>
        <taxon>Poales</taxon>
        <taxon>Poaceae</taxon>
        <taxon>PACMAD clade</taxon>
        <taxon>Arundinoideae</taxon>
        <taxon>Arundineae</taxon>
        <taxon>Arundo</taxon>
    </lineage>
</organism>
<evidence type="ECO:0000313" key="2">
    <source>
        <dbReference type="EMBL" id="JAD22572.1"/>
    </source>
</evidence>